<sequence length="127" mass="14007">MHSTLLRYAVIVAALLLPVAAWADSEPAQARQLLSSLLTTVAEEDYQAFRTLGTADFQAAIPEAEFNRVVDAMADRVQQGYEADYLTHLNQQGYRVEIWKISFADGGDDTLARLVVFEGKAAGFLLQ</sequence>
<feature type="signal peptide" evidence="1">
    <location>
        <begin position="1"/>
        <end position="23"/>
    </location>
</feature>
<name>A0A078MD95_9PSED</name>
<organism evidence="2">
    <name type="scientific">Pseudomonas saudimassiliensis</name>
    <dbReference type="NCBI Taxonomy" id="1461581"/>
    <lineage>
        <taxon>Bacteria</taxon>
        <taxon>Pseudomonadati</taxon>
        <taxon>Pseudomonadota</taxon>
        <taxon>Gammaproteobacteria</taxon>
        <taxon>Pseudomonadales</taxon>
        <taxon>Pseudomonadaceae</taxon>
        <taxon>Pseudomonas</taxon>
    </lineage>
</organism>
<evidence type="ECO:0000313" key="2">
    <source>
        <dbReference type="EMBL" id="CEA05368.1"/>
    </source>
</evidence>
<evidence type="ECO:0000256" key="1">
    <source>
        <dbReference type="SAM" id="SignalP"/>
    </source>
</evidence>
<dbReference type="RefSeq" id="WP_052508772.1">
    <property type="nucleotide sequence ID" value="NZ_LK391969.1"/>
</dbReference>
<dbReference type="OrthoDB" id="8565319at2"/>
<protein>
    <recommendedName>
        <fullName evidence="3">DUF3887 domain-containing protein</fullName>
    </recommendedName>
</protein>
<dbReference type="EMBL" id="LM997413">
    <property type="protein sequence ID" value="CEA05368.1"/>
    <property type="molecule type" value="Genomic_DNA"/>
</dbReference>
<keyword evidence="1" id="KW-0732">Signal</keyword>
<feature type="chain" id="PRO_5007377916" description="DUF3887 domain-containing protein" evidence="1">
    <location>
        <begin position="24"/>
        <end position="127"/>
    </location>
</feature>
<dbReference type="AlphaFoldDB" id="A0A078MD95"/>
<dbReference type="PATRIC" id="fig|1461581.3.peg.2015"/>
<evidence type="ECO:0008006" key="3">
    <source>
        <dbReference type="Google" id="ProtNLM"/>
    </source>
</evidence>
<proteinExistence type="predicted"/>
<gene>
    <name evidence="2" type="ORF">BN1049_02045</name>
</gene>
<reference evidence="2" key="1">
    <citation type="submission" date="2014-07" db="EMBL/GenBank/DDBJ databases">
        <authorList>
            <person name="Urmite Genomes Urmite Genomes"/>
        </authorList>
    </citation>
    <scope>NUCLEOTIDE SEQUENCE</scope>
    <source>
        <strain evidence="2">12M76_air</strain>
    </source>
</reference>
<dbReference type="EMBL" id="LK391969">
    <property type="protein sequence ID" value="CEF27100.1"/>
    <property type="molecule type" value="Genomic_DNA"/>
</dbReference>
<accession>A0A078MD95</accession>